<dbReference type="Proteomes" id="UP000176665">
    <property type="component" value="Unassembled WGS sequence"/>
</dbReference>
<dbReference type="AlphaFoldDB" id="A0A1F5YWY7"/>
<organism evidence="1 2">
    <name type="scientific">Candidatus Gottesmanbacteria bacterium RBG_16_37_8</name>
    <dbReference type="NCBI Taxonomy" id="1798371"/>
    <lineage>
        <taxon>Bacteria</taxon>
        <taxon>Candidatus Gottesmaniibacteriota</taxon>
    </lineage>
</organism>
<name>A0A1F5YWY7_9BACT</name>
<evidence type="ECO:0000313" key="1">
    <source>
        <dbReference type="EMBL" id="OGG04422.1"/>
    </source>
</evidence>
<feature type="non-terminal residue" evidence="1">
    <location>
        <position position="1"/>
    </location>
</feature>
<evidence type="ECO:0008006" key="3">
    <source>
        <dbReference type="Google" id="ProtNLM"/>
    </source>
</evidence>
<reference evidence="1 2" key="1">
    <citation type="journal article" date="2016" name="Nat. Commun.">
        <title>Thousands of microbial genomes shed light on interconnected biogeochemical processes in an aquifer system.</title>
        <authorList>
            <person name="Anantharaman K."/>
            <person name="Brown C.T."/>
            <person name="Hug L.A."/>
            <person name="Sharon I."/>
            <person name="Castelle C.J."/>
            <person name="Probst A.J."/>
            <person name="Thomas B.C."/>
            <person name="Singh A."/>
            <person name="Wilkins M.J."/>
            <person name="Karaoz U."/>
            <person name="Brodie E.L."/>
            <person name="Williams K.H."/>
            <person name="Hubbard S.S."/>
            <person name="Banfield J.F."/>
        </authorList>
    </citation>
    <scope>NUCLEOTIDE SEQUENCE [LARGE SCALE GENOMIC DNA]</scope>
</reference>
<gene>
    <name evidence="1" type="ORF">A2W14_01955</name>
</gene>
<dbReference type="STRING" id="1798371.A2W14_01955"/>
<proteinExistence type="predicted"/>
<evidence type="ECO:0000313" key="2">
    <source>
        <dbReference type="Proteomes" id="UP000176665"/>
    </source>
</evidence>
<sequence length="184" mass="21659">MRNLGRQKAVNNWLFYLDADEIISRELQAEIIKILANPEFEAYRVIRRNFYLGKKWPYEEKIIRLINKRSLVGWYGPLHESAEISAAVGQLKNPLFHYTHQNLKSMVDKTNLWSEIEADLRIKNSHPPVVWWRFIRVMITAFSNSYFKQAGFKAGTVGLIESIYQAFSIFITFAKLWEKQSKKS</sequence>
<dbReference type="EMBL" id="MFJA01000004">
    <property type="protein sequence ID" value="OGG04422.1"/>
    <property type="molecule type" value="Genomic_DNA"/>
</dbReference>
<accession>A0A1F5YWY7</accession>
<comment type="caution">
    <text evidence="1">The sequence shown here is derived from an EMBL/GenBank/DDBJ whole genome shotgun (WGS) entry which is preliminary data.</text>
</comment>
<protein>
    <recommendedName>
        <fullName evidence="3">Glycosyltransferase 2-like domain-containing protein</fullName>
    </recommendedName>
</protein>